<accession>A0A8S1WBL9</accession>
<dbReference type="PANTHER" id="PTHR44943:SF4">
    <property type="entry name" value="TPR REPEAT-CONTAINING PROTEIN MJ0798"/>
    <property type="match status" value="1"/>
</dbReference>
<dbReference type="OMA" id="ILIAECE"/>
<dbReference type="OrthoDB" id="1926212at2759"/>
<feature type="repeat" description="TPR" evidence="3">
    <location>
        <begin position="160"/>
        <end position="193"/>
    </location>
</feature>
<dbReference type="PROSITE" id="PS50005">
    <property type="entry name" value="TPR"/>
    <property type="match status" value="3"/>
</dbReference>
<keyword evidence="1" id="KW-0677">Repeat</keyword>
<keyword evidence="2 3" id="KW-0802">TPR repeat</keyword>
<organism evidence="4 5">
    <name type="scientific">Paramecium octaurelia</name>
    <dbReference type="NCBI Taxonomy" id="43137"/>
    <lineage>
        <taxon>Eukaryota</taxon>
        <taxon>Sar</taxon>
        <taxon>Alveolata</taxon>
        <taxon>Ciliophora</taxon>
        <taxon>Intramacronucleata</taxon>
        <taxon>Oligohymenophorea</taxon>
        <taxon>Peniculida</taxon>
        <taxon>Parameciidae</taxon>
        <taxon>Paramecium</taxon>
    </lineage>
</organism>
<evidence type="ECO:0000256" key="1">
    <source>
        <dbReference type="ARBA" id="ARBA00022737"/>
    </source>
</evidence>
<comment type="caution">
    <text evidence="4">The sequence shown here is derived from an EMBL/GenBank/DDBJ whole genome shotgun (WGS) entry which is preliminary data.</text>
</comment>
<dbReference type="SMART" id="SM00028">
    <property type="entry name" value="TPR"/>
    <property type="match status" value="4"/>
</dbReference>
<dbReference type="InterPro" id="IPR051685">
    <property type="entry name" value="Ycf3/AcsC/BcsC/TPR_MFPF"/>
</dbReference>
<name>A0A8S1WBL9_PAROT</name>
<gene>
    <name evidence="4" type="ORF">POCTA_138.1.T0900203</name>
</gene>
<evidence type="ECO:0000256" key="2">
    <source>
        <dbReference type="ARBA" id="ARBA00022803"/>
    </source>
</evidence>
<protein>
    <recommendedName>
        <fullName evidence="6">Tetratricopeptide repeat protein</fullName>
    </recommendedName>
</protein>
<dbReference type="EMBL" id="CAJJDP010000089">
    <property type="protein sequence ID" value="CAD8187648.1"/>
    <property type="molecule type" value="Genomic_DNA"/>
</dbReference>
<dbReference type="AlphaFoldDB" id="A0A8S1WBL9"/>
<reference evidence="4" key="1">
    <citation type="submission" date="2021-01" db="EMBL/GenBank/DDBJ databases">
        <authorList>
            <consortium name="Genoscope - CEA"/>
            <person name="William W."/>
        </authorList>
    </citation>
    <scope>NUCLEOTIDE SEQUENCE</scope>
</reference>
<feature type="repeat" description="TPR" evidence="3">
    <location>
        <begin position="228"/>
        <end position="261"/>
    </location>
</feature>
<keyword evidence="5" id="KW-1185">Reference proteome</keyword>
<evidence type="ECO:0000313" key="4">
    <source>
        <dbReference type="EMBL" id="CAD8187648.1"/>
    </source>
</evidence>
<evidence type="ECO:0008006" key="6">
    <source>
        <dbReference type="Google" id="ProtNLM"/>
    </source>
</evidence>
<dbReference type="InterPro" id="IPR019734">
    <property type="entry name" value="TPR_rpt"/>
</dbReference>
<evidence type="ECO:0000313" key="5">
    <source>
        <dbReference type="Proteomes" id="UP000683925"/>
    </source>
</evidence>
<dbReference type="PANTHER" id="PTHR44943">
    <property type="entry name" value="CELLULOSE SYNTHASE OPERON PROTEIN C"/>
    <property type="match status" value="1"/>
</dbReference>
<dbReference type="Pfam" id="PF12895">
    <property type="entry name" value="ANAPC3"/>
    <property type="match status" value="1"/>
</dbReference>
<proteinExistence type="predicted"/>
<evidence type="ECO:0000256" key="3">
    <source>
        <dbReference type="PROSITE-ProRule" id="PRU00339"/>
    </source>
</evidence>
<sequence length="310" mass="36717">MNDREELQIKCQVEGHTNIQLACLNQTCKINRIYCHQCLINGDHVAHIKDQRSINQVIELFHSIEIISEDSIQELNQMITQINELFTQIAQELRNRYQISLQKLKTLNPYQFNMALNEIINYDQNEKSVQQETKQQLDNMIDLFNDWLNRLNIQKQEKSELLYQQGYQLYSEYHKYQEAIQLFDDALLINPKHFNSLYLKADSLRMLDNYIDAIIWVDKALFIDSKHVSSFYTKGESLRMLSIYDQAIKYLDQALYYNPNHHQSLGSKGACLQSLQQYQEAIYNYNKAIEIDPNYTWAKDRKIECESSDC</sequence>
<feature type="repeat" description="TPR" evidence="3">
    <location>
        <begin position="262"/>
        <end position="295"/>
    </location>
</feature>
<dbReference type="Proteomes" id="UP000683925">
    <property type="component" value="Unassembled WGS sequence"/>
</dbReference>